<keyword evidence="2 3" id="KW-0040">ANK repeat</keyword>
<dbReference type="Gene3D" id="1.25.40.20">
    <property type="entry name" value="Ankyrin repeat-containing domain"/>
    <property type="match status" value="3"/>
</dbReference>
<feature type="repeat" description="ANK" evidence="3">
    <location>
        <begin position="51"/>
        <end position="85"/>
    </location>
</feature>
<dbReference type="OrthoDB" id="1577640at2759"/>
<evidence type="ECO:0000313" key="5">
    <source>
        <dbReference type="Proteomes" id="UP000054337"/>
    </source>
</evidence>
<dbReference type="GeneID" id="26254582"/>
<dbReference type="Pfam" id="PF00023">
    <property type="entry name" value="Ank"/>
    <property type="match status" value="1"/>
</dbReference>
<evidence type="ECO:0000256" key="3">
    <source>
        <dbReference type="PROSITE-ProRule" id="PRU00023"/>
    </source>
</evidence>
<name>W7EDW5_BIPV3</name>
<dbReference type="InterPro" id="IPR002110">
    <property type="entry name" value="Ankyrin_rpt"/>
</dbReference>
<proteinExistence type="predicted"/>
<gene>
    <name evidence="4" type="ORF">COCVIDRAFT_30599</name>
</gene>
<dbReference type="InterPro" id="IPR036770">
    <property type="entry name" value="Ankyrin_rpt-contain_sf"/>
</dbReference>
<dbReference type="Proteomes" id="UP000054337">
    <property type="component" value="Unassembled WGS sequence"/>
</dbReference>
<keyword evidence="1" id="KW-0677">Repeat</keyword>
<feature type="repeat" description="ANK" evidence="3">
    <location>
        <begin position="291"/>
        <end position="323"/>
    </location>
</feature>
<dbReference type="SMART" id="SM00248">
    <property type="entry name" value="ANK"/>
    <property type="match status" value="10"/>
</dbReference>
<dbReference type="AlphaFoldDB" id="W7EDW5"/>
<dbReference type="SUPFAM" id="SSF48403">
    <property type="entry name" value="Ankyrin repeat"/>
    <property type="match status" value="2"/>
</dbReference>
<evidence type="ECO:0000256" key="2">
    <source>
        <dbReference type="ARBA" id="ARBA00023043"/>
    </source>
</evidence>
<evidence type="ECO:0000313" key="4">
    <source>
        <dbReference type="EMBL" id="EUN22377.1"/>
    </source>
</evidence>
<dbReference type="Pfam" id="PF12796">
    <property type="entry name" value="Ank_2"/>
    <property type="match status" value="2"/>
</dbReference>
<feature type="repeat" description="ANK" evidence="3">
    <location>
        <begin position="149"/>
        <end position="181"/>
    </location>
</feature>
<accession>W7EDW5</accession>
<dbReference type="PANTHER" id="PTHR24198">
    <property type="entry name" value="ANKYRIN REPEAT AND PROTEIN KINASE DOMAIN-CONTAINING PROTEIN"/>
    <property type="match status" value="1"/>
</dbReference>
<feature type="repeat" description="ANK" evidence="3">
    <location>
        <begin position="324"/>
        <end position="346"/>
    </location>
</feature>
<reference evidence="4 5" key="1">
    <citation type="journal article" date="2013" name="PLoS Genet.">
        <title>Comparative genome structure, secondary metabolite, and effector coding capacity across Cochliobolus pathogens.</title>
        <authorList>
            <person name="Condon B.J."/>
            <person name="Leng Y."/>
            <person name="Wu D."/>
            <person name="Bushley K.E."/>
            <person name="Ohm R.A."/>
            <person name="Otillar R."/>
            <person name="Martin J."/>
            <person name="Schackwitz W."/>
            <person name="Grimwood J."/>
            <person name="MohdZainudin N."/>
            <person name="Xue C."/>
            <person name="Wang R."/>
            <person name="Manning V.A."/>
            <person name="Dhillon B."/>
            <person name="Tu Z.J."/>
            <person name="Steffenson B.J."/>
            <person name="Salamov A."/>
            <person name="Sun H."/>
            <person name="Lowry S."/>
            <person name="LaButti K."/>
            <person name="Han J."/>
            <person name="Copeland A."/>
            <person name="Lindquist E."/>
            <person name="Barry K."/>
            <person name="Schmutz J."/>
            <person name="Baker S.E."/>
            <person name="Ciuffetti L.M."/>
            <person name="Grigoriev I.V."/>
            <person name="Zhong S."/>
            <person name="Turgeon B.G."/>
        </authorList>
    </citation>
    <scope>NUCLEOTIDE SEQUENCE [LARGE SCALE GENOMIC DNA]</scope>
    <source>
        <strain evidence="4 5">FI3</strain>
    </source>
</reference>
<dbReference type="PROSITE" id="PS50088">
    <property type="entry name" value="ANK_REPEAT"/>
    <property type="match status" value="6"/>
</dbReference>
<dbReference type="PANTHER" id="PTHR24198:SF165">
    <property type="entry name" value="ANKYRIN REPEAT-CONTAINING PROTEIN-RELATED"/>
    <property type="match status" value="1"/>
</dbReference>
<organism evidence="4 5">
    <name type="scientific">Bipolaris victoriae (strain FI3)</name>
    <name type="common">Victoria blight of oats agent</name>
    <name type="synonym">Cochliobolus victoriae</name>
    <dbReference type="NCBI Taxonomy" id="930091"/>
    <lineage>
        <taxon>Eukaryota</taxon>
        <taxon>Fungi</taxon>
        <taxon>Dikarya</taxon>
        <taxon>Ascomycota</taxon>
        <taxon>Pezizomycotina</taxon>
        <taxon>Dothideomycetes</taxon>
        <taxon>Pleosporomycetidae</taxon>
        <taxon>Pleosporales</taxon>
        <taxon>Pleosporineae</taxon>
        <taxon>Pleosporaceae</taxon>
        <taxon>Bipolaris</taxon>
    </lineage>
</organism>
<sequence>MVELLLDKGAEVNAQGGEYGNALQAAVAGNHTAIVELLLNNGADASRHDSQGKCVLHYATNSVDCDPSLIDLLLSRGAPENTTDINNMTPLLYCVKRGHKSIIGLLLDNGLSIDARADRKSWSRNTVKTDTFPRSSVSESGPDISGISSGLTPLHFAALTGDLTMTKFLLERGADPNALSTYNESPIHLTLREKLYGPHYDDDWENQNLRIESIWDLGFEEDEIVSFRAKIAMDREGVLDALLGDPRTSLTIRDCQHNYPLHYVDYREPGSVSAIQKLVSRGANPFERNLKQQSALHLASQAGSHDAVAFLISLGAEPALTDDEGLNALHYAAISGNHETITVLLETALTTRPSLVASKDNMGRNLLHHLVSTKRPVRNDTVQLLLDKGVGGSELDASGNSPLVSYFKRPSLGALYVEICQPLFSVKGNALFIDKNGQNLGHLGALTWRCRVEVFEMLKEHGVDLTQKDLQSKTILHYSATSGSLTKKSLHYLVHLVGIEINAKDASGKTALQYAAEKARQDHPPDLFDRGRWDRSMKLLLESGAS</sequence>
<feature type="repeat" description="ANK" evidence="3">
    <location>
        <begin position="86"/>
        <end position="118"/>
    </location>
</feature>
<dbReference type="EMBL" id="KI968813">
    <property type="protein sequence ID" value="EUN22377.1"/>
    <property type="molecule type" value="Genomic_DNA"/>
</dbReference>
<protein>
    <submittedName>
        <fullName evidence="4">Uncharacterized protein</fullName>
    </submittedName>
</protein>
<feature type="repeat" description="ANK" evidence="3">
    <location>
        <begin position="18"/>
        <end position="50"/>
    </location>
</feature>
<dbReference type="PROSITE" id="PS50297">
    <property type="entry name" value="ANK_REP_REGION"/>
    <property type="match status" value="4"/>
</dbReference>
<dbReference type="RefSeq" id="XP_014551952.1">
    <property type="nucleotide sequence ID" value="XM_014696466.1"/>
</dbReference>
<dbReference type="HOGENOM" id="CLU_040325_0_0_1"/>
<evidence type="ECO:0000256" key="1">
    <source>
        <dbReference type="ARBA" id="ARBA00022737"/>
    </source>
</evidence>
<keyword evidence="5" id="KW-1185">Reference proteome</keyword>